<organism evidence="4 5">
    <name type="scientific">Actinia tenebrosa</name>
    <name type="common">Australian red waratah sea anemone</name>
    <dbReference type="NCBI Taxonomy" id="6105"/>
    <lineage>
        <taxon>Eukaryota</taxon>
        <taxon>Metazoa</taxon>
        <taxon>Cnidaria</taxon>
        <taxon>Anthozoa</taxon>
        <taxon>Hexacorallia</taxon>
        <taxon>Actiniaria</taxon>
        <taxon>Actiniidae</taxon>
        <taxon>Actinia</taxon>
    </lineage>
</organism>
<name>A0A6P8HJX9_ACTTE</name>
<dbReference type="InParanoid" id="A0A6P8HJX9"/>
<dbReference type="AlphaFoldDB" id="A0A6P8HJX9"/>
<feature type="compositionally biased region" description="Basic residues" evidence="3">
    <location>
        <begin position="1"/>
        <end position="19"/>
    </location>
</feature>
<evidence type="ECO:0000256" key="3">
    <source>
        <dbReference type="SAM" id="MobiDB-lite"/>
    </source>
</evidence>
<feature type="region of interest" description="Disordered" evidence="3">
    <location>
        <begin position="169"/>
        <end position="200"/>
    </location>
</feature>
<proteinExistence type="inferred from homology"/>
<accession>A0A6P8HJX9</accession>
<dbReference type="KEGG" id="aten:116290142"/>
<dbReference type="FunCoup" id="A0A6P8HJX9">
    <property type="interactions" value="1855"/>
</dbReference>
<feature type="compositionally biased region" description="Basic residues" evidence="3">
    <location>
        <begin position="28"/>
        <end position="37"/>
    </location>
</feature>
<dbReference type="PANTHER" id="PTHR13349">
    <property type="entry name" value="TRANSLATION MACHINERY-ASSOCIATED PROTEIN 16"/>
    <property type="match status" value="1"/>
</dbReference>
<dbReference type="RefSeq" id="XP_031552997.1">
    <property type="nucleotide sequence ID" value="XM_031697137.1"/>
</dbReference>
<sequence>MPKAFKVRSHTKKAIHPQSRKASQLARAAHRKEKIQRKKEERSQLLEARVGEKCRWFFEHIDERKQRYAAEEVRELIEEYLQRFDAELQKIEQLNNAVKGRQGRIYATKEDNMKTIISIESELFNTGGLEVPDLTSAKNFELFKEWNCDMKCFSPICMKAFTKSCPTESRSQVLETRESIDEETEDRDKKLEKEDMNCSS</sequence>
<gene>
    <name evidence="5" type="primary">LOC116290142</name>
</gene>
<dbReference type="Proteomes" id="UP000515163">
    <property type="component" value="Unplaced"/>
</dbReference>
<feature type="coiled-coil region" evidence="2">
    <location>
        <begin position="70"/>
        <end position="101"/>
    </location>
</feature>
<feature type="compositionally biased region" description="Basic and acidic residues" evidence="3">
    <location>
        <begin position="186"/>
        <end position="200"/>
    </location>
</feature>
<dbReference type="InterPro" id="IPR021346">
    <property type="entry name" value="Tma16"/>
</dbReference>
<dbReference type="OrthoDB" id="270284at2759"/>
<dbReference type="PANTHER" id="PTHR13349:SF2">
    <property type="entry name" value="TRANSLATION MACHINERY-ASSOCIATED PROTEIN 16"/>
    <property type="match status" value="1"/>
</dbReference>
<dbReference type="Pfam" id="PF11176">
    <property type="entry name" value="Tma16"/>
    <property type="match status" value="1"/>
</dbReference>
<dbReference type="InterPro" id="IPR038356">
    <property type="entry name" value="Tma16_sf"/>
</dbReference>
<feature type="region of interest" description="Disordered" evidence="3">
    <location>
        <begin position="1"/>
        <end position="41"/>
    </location>
</feature>
<protein>
    <submittedName>
        <fullName evidence="5">Translation machinery-associated protein 16-like</fullName>
    </submittedName>
</protein>
<dbReference type="GeneID" id="116290142"/>
<reference evidence="5" key="1">
    <citation type="submission" date="2025-08" db="UniProtKB">
        <authorList>
            <consortium name="RefSeq"/>
        </authorList>
    </citation>
    <scope>IDENTIFICATION</scope>
    <source>
        <tissue evidence="5">Tentacle</tissue>
    </source>
</reference>
<dbReference type="GO" id="GO:0005634">
    <property type="term" value="C:nucleus"/>
    <property type="evidence" value="ECO:0007669"/>
    <property type="project" value="TreeGrafter"/>
</dbReference>
<evidence type="ECO:0000313" key="4">
    <source>
        <dbReference type="Proteomes" id="UP000515163"/>
    </source>
</evidence>
<evidence type="ECO:0000256" key="2">
    <source>
        <dbReference type="SAM" id="Coils"/>
    </source>
</evidence>
<evidence type="ECO:0000256" key="1">
    <source>
        <dbReference type="ARBA" id="ARBA00034127"/>
    </source>
</evidence>
<dbReference type="Gene3D" id="1.20.1440.170">
    <property type="entry name" value="Translation machinery-associated protein 16-like"/>
    <property type="match status" value="1"/>
</dbReference>
<evidence type="ECO:0000313" key="5">
    <source>
        <dbReference type="RefSeq" id="XP_031552997.1"/>
    </source>
</evidence>
<comment type="similarity">
    <text evidence="1">Belongs to the TMA16 family.</text>
</comment>
<keyword evidence="2" id="KW-0175">Coiled coil</keyword>
<keyword evidence="4" id="KW-1185">Reference proteome</keyword>
<dbReference type="FunFam" id="1.20.1440.170:FF:000001">
    <property type="entry name" value="Translation machinery-associated 16 homolog"/>
    <property type="match status" value="1"/>
</dbReference>